<dbReference type="HOGENOM" id="CLU_145976_1_0_4"/>
<name>E7RVT6_9BURK</name>
<accession>E7RVT6</accession>
<dbReference type="InterPro" id="IPR036163">
    <property type="entry name" value="HMA_dom_sf"/>
</dbReference>
<evidence type="ECO:0000313" key="1">
    <source>
        <dbReference type="EMBL" id="EFV95419.1"/>
    </source>
</evidence>
<sequence>MAADTPVTFTPQTPPGVVLAHFRPWLTIAHQVPGRLRLKLGKGALNGVSFDGPEGRSEAITTALRRIRGVKNISWNLLARSCTIEYDPAVIPNAAWPDLLANADTPAAQTLRTILDEAHEQLRHAAP</sequence>
<evidence type="ECO:0000313" key="2">
    <source>
        <dbReference type="Proteomes" id="UP000011021"/>
    </source>
</evidence>
<dbReference type="eggNOG" id="ENOG5032ZNP">
    <property type="taxonomic scope" value="Bacteria"/>
</dbReference>
<dbReference type="InterPro" id="IPR006121">
    <property type="entry name" value="HMA_dom"/>
</dbReference>
<dbReference type="GO" id="GO:0046872">
    <property type="term" value="F:metal ion binding"/>
    <property type="evidence" value="ECO:0007669"/>
    <property type="project" value="InterPro"/>
</dbReference>
<dbReference type="Proteomes" id="UP000011021">
    <property type="component" value="Unassembled WGS sequence"/>
</dbReference>
<dbReference type="RefSeq" id="WP_005673093.1">
    <property type="nucleotide sequence ID" value="NZ_CP146288.1"/>
</dbReference>
<dbReference type="SUPFAM" id="SSF55008">
    <property type="entry name" value="HMA, heavy metal-associated domain"/>
    <property type="match status" value="1"/>
</dbReference>
<dbReference type="STRING" id="887898.HMPREF0551_0907"/>
<dbReference type="AlphaFoldDB" id="E7RVT6"/>
<proteinExistence type="predicted"/>
<evidence type="ECO:0008006" key="3">
    <source>
        <dbReference type="Google" id="ProtNLM"/>
    </source>
</evidence>
<dbReference type="EMBL" id="AEQP01000003">
    <property type="protein sequence ID" value="EFV95419.1"/>
    <property type="molecule type" value="Genomic_DNA"/>
</dbReference>
<comment type="caution">
    <text evidence="1">The sequence shown here is derived from an EMBL/GenBank/DDBJ whole genome shotgun (WGS) entry which is preliminary data.</text>
</comment>
<reference evidence="1 2" key="1">
    <citation type="submission" date="2010-12" db="EMBL/GenBank/DDBJ databases">
        <authorList>
            <person name="Muzny D."/>
            <person name="Qin X."/>
            <person name="Deng J."/>
            <person name="Jiang H."/>
            <person name="Liu Y."/>
            <person name="Qu J."/>
            <person name="Song X.-Z."/>
            <person name="Zhang L."/>
            <person name="Thornton R."/>
            <person name="Coyle M."/>
            <person name="Francisco L."/>
            <person name="Jackson L."/>
            <person name="Javaid M."/>
            <person name="Korchina V."/>
            <person name="Kovar C."/>
            <person name="Mata R."/>
            <person name="Mathew T."/>
            <person name="Ngo R."/>
            <person name="Nguyen L."/>
            <person name="Nguyen N."/>
            <person name="Okwuonu G."/>
            <person name="Ongeri F."/>
            <person name="Pham C."/>
            <person name="Simmons D."/>
            <person name="Wilczek-Boney K."/>
            <person name="Hale W."/>
            <person name="Jakkamsetti A."/>
            <person name="Pham P."/>
            <person name="Ruth R."/>
            <person name="San Lucas F."/>
            <person name="Warren J."/>
            <person name="Zhang J."/>
            <person name="Zhao Z."/>
            <person name="Zhou C."/>
            <person name="Zhu D."/>
            <person name="Lee S."/>
            <person name="Bess C."/>
            <person name="Blankenburg K."/>
            <person name="Forbes L."/>
            <person name="Fu Q."/>
            <person name="Gubbala S."/>
            <person name="Hirani K."/>
            <person name="Jayaseelan J.C."/>
            <person name="Lara F."/>
            <person name="Munidasa M."/>
            <person name="Palculict T."/>
            <person name="Patil S."/>
            <person name="Pu L.-L."/>
            <person name="Saada N."/>
            <person name="Tang L."/>
            <person name="Weissenberger G."/>
            <person name="Zhu Y."/>
            <person name="Hemphill L."/>
            <person name="Shang Y."/>
            <person name="Youmans B."/>
            <person name="Ayvaz T."/>
            <person name="Ross M."/>
            <person name="Santibanez J."/>
            <person name="Aqrawi P."/>
            <person name="Gross S."/>
            <person name="Joshi V."/>
            <person name="Fowler G."/>
            <person name="Nazareth L."/>
            <person name="Reid J."/>
            <person name="Worley K."/>
            <person name="Petrosino J."/>
            <person name="Highlander S."/>
            <person name="Gibbs R."/>
        </authorList>
    </citation>
    <scope>NUCLEOTIDE SEQUENCE [LARGE SCALE GENOMIC DNA]</scope>
    <source>
        <strain evidence="1 2">ATCC 51599</strain>
    </source>
</reference>
<protein>
    <recommendedName>
        <fullName evidence="3">Heavy-metal-associated domain-containing protein</fullName>
    </recommendedName>
</protein>
<keyword evidence="2" id="KW-1185">Reference proteome</keyword>
<dbReference type="CDD" id="cd00371">
    <property type="entry name" value="HMA"/>
    <property type="match status" value="1"/>
</dbReference>
<dbReference type="Gene3D" id="3.30.70.100">
    <property type="match status" value="1"/>
</dbReference>
<organism evidence="1 2">
    <name type="scientific">Lautropia mirabilis ATCC 51599</name>
    <dbReference type="NCBI Taxonomy" id="887898"/>
    <lineage>
        <taxon>Bacteria</taxon>
        <taxon>Pseudomonadati</taxon>
        <taxon>Pseudomonadota</taxon>
        <taxon>Betaproteobacteria</taxon>
        <taxon>Burkholderiales</taxon>
        <taxon>Burkholderiaceae</taxon>
        <taxon>Lautropia</taxon>
    </lineage>
</organism>
<gene>
    <name evidence="1" type="ORF">HMPREF0551_0907</name>
</gene>